<name>A0AAV5VMC2_9BILA</name>
<proteinExistence type="predicted"/>
<dbReference type="EMBL" id="BTSY01000003">
    <property type="protein sequence ID" value="GMT19862.1"/>
    <property type="molecule type" value="Genomic_DNA"/>
</dbReference>
<evidence type="ECO:0008006" key="3">
    <source>
        <dbReference type="Google" id="ProtNLM"/>
    </source>
</evidence>
<gene>
    <name evidence="1" type="ORF">PFISCL1PPCAC_11159</name>
</gene>
<accession>A0AAV5VMC2</accession>
<dbReference type="Proteomes" id="UP001432322">
    <property type="component" value="Unassembled WGS sequence"/>
</dbReference>
<comment type="caution">
    <text evidence="1">The sequence shown here is derived from an EMBL/GenBank/DDBJ whole genome shotgun (WGS) entry which is preliminary data.</text>
</comment>
<sequence>MLSEHKVYGNSLFDSVPVEIRCKILWMAEDSIPNIRLVRRSWRRFVTEWAQYTPLPPHRRLRLEDDANGFVSVTLDIHEKDVHRFEDLRSFLLYQRIRWRHYKEPLLERWLLHPRGHDNEHITLRFDLSLDSIHTFLQLGFSLSQNIDKLKLTVLELRGNRPLLRALTSALEYAREIKHIKFRVEVLDDEMGSMITTLVKNCRAHNISIQVGCNTMTNPRLFLFDIADIAKDIEITQEKVLRYDSEDNVLFGLRYVDWIELIYLIFKRGVASVKILNIHHCHLRGEEVAELTGVTLYHFISSKFLFFSLLSNG</sequence>
<reference evidence="1" key="1">
    <citation type="submission" date="2023-10" db="EMBL/GenBank/DDBJ databases">
        <title>Genome assembly of Pristionchus species.</title>
        <authorList>
            <person name="Yoshida K."/>
            <person name="Sommer R.J."/>
        </authorList>
    </citation>
    <scope>NUCLEOTIDE SEQUENCE</scope>
    <source>
        <strain evidence="1">RS5133</strain>
    </source>
</reference>
<dbReference type="AlphaFoldDB" id="A0AAV5VMC2"/>
<protein>
    <recommendedName>
        <fullName evidence="3">F-box domain-containing protein</fullName>
    </recommendedName>
</protein>
<evidence type="ECO:0000313" key="1">
    <source>
        <dbReference type="EMBL" id="GMT19862.1"/>
    </source>
</evidence>
<evidence type="ECO:0000313" key="2">
    <source>
        <dbReference type="Proteomes" id="UP001432322"/>
    </source>
</evidence>
<keyword evidence="2" id="KW-1185">Reference proteome</keyword>
<organism evidence="1 2">
    <name type="scientific">Pristionchus fissidentatus</name>
    <dbReference type="NCBI Taxonomy" id="1538716"/>
    <lineage>
        <taxon>Eukaryota</taxon>
        <taxon>Metazoa</taxon>
        <taxon>Ecdysozoa</taxon>
        <taxon>Nematoda</taxon>
        <taxon>Chromadorea</taxon>
        <taxon>Rhabditida</taxon>
        <taxon>Rhabditina</taxon>
        <taxon>Diplogasteromorpha</taxon>
        <taxon>Diplogasteroidea</taxon>
        <taxon>Neodiplogasteridae</taxon>
        <taxon>Pristionchus</taxon>
    </lineage>
</organism>